<protein>
    <submittedName>
        <fullName evidence="1">Uncharacterized protein</fullName>
    </submittedName>
</protein>
<dbReference type="OrthoDB" id="16120at2759"/>
<comment type="caution">
    <text evidence="1">The sequence shown here is derived from an EMBL/GenBank/DDBJ whole genome shotgun (WGS) entry which is preliminary data.</text>
</comment>
<gene>
    <name evidence="1" type="ORF">DGAL_LOCUS6765</name>
</gene>
<proteinExistence type="predicted"/>
<keyword evidence="2" id="KW-1185">Reference proteome</keyword>
<dbReference type="GO" id="GO:0031146">
    <property type="term" value="P:SCF-dependent proteasomal ubiquitin-dependent protein catabolic process"/>
    <property type="evidence" value="ECO:0007669"/>
    <property type="project" value="TreeGrafter"/>
</dbReference>
<dbReference type="SUPFAM" id="SSF52047">
    <property type="entry name" value="RNI-like"/>
    <property type="match status" value="1"/>
</dbReference>
<evidence type="ECO:0000313" key="2">
    <source>
        <dbReference type="Proteomes" id="UP000789390"/>
    </source>
</evidence>
<evidence type="ECO:0000313" key="1">
    <source>
        <dbReference type="EMBL" id="CAH0104053.1"/>
    </source>
</evidence>
<dbReference type="Gene3D" id="3.80.10.10">
    <property type="entry name" value="Ribonuclease Inhibitor"/>
    <property type="match status" value="2"/>
</dbReference>
<dbReference type="AlphaFoldDB" id="A0A8J2W3S4"/>
<dbReference type="PANTHER" id="PTHR13318:SF247">
    <property type="entry name" value="GH16156P"/>
    <property type="match status" value="1"/>
</dbReference>
<sequence>MPQSKFRRLSLAQLCMKNVVSNMDKWCAKHNAEWASHRELDSMFVFRHFVRLPSHCLESMLSRLAWKYRQFKKEMFYLLLTPHLRVLDCHMISAELTSEEIYRTLRLASITCPQLTKLVMPGNAEFHPELYRQEKNLFALVALFENLRDLDLSCSDIDSNCFEILGTTSCKVKLRVLSIDYCPNVDDTALEKLCIAQGSLQELSCLETKITVAGIIFALQHLPELKQIEHNVIEFDTFGFFQLDHEQGTKCCLTKLPMPTDTVHFTDLQVHGTPLTSGNIALIGSVFLSLEHLEIHECGFASEVSDAEFIGFGELKKLKTIFFGSLRKILAGSITFHGGVIPVIKILGRQLEVLSVHDVPIQQAAQMSLLTQCCPNLSELLLIISYDDSTDGLVNPPLATRMLFSPLLNLKSLFMHFCTHPSDEMLSIPRKMLLSFLSSPNLKMIDIRDCVTFSDEIVEQADAIHGFQYLEELYLTNCPSVSQKAIDLFKKESMLKDLQLTNCDGVDPNIFADWKIMIKQRKWKLSLYTV</sequence>
<dbReference type="EMBL" id="CAKKLH010000124">
    <property type="protein sequence ID" value="CAH0104053.1"/>
    <property type="molecule type" value="Genomic_DNA"/>
</dbReference>
<accession>A0A8J2W3S4</accession>
<dbReference type="PANTHER" id="PTHR13318">
    <property type="entry name" value="PARTNER OF PAIRED, ISOFORM B-RELATED"/>
    <property type="match status" value="1"/>
</dbReference>
<name>A0A8J2W3S4_9CRUS</name>
<dbReference type="GO" id="GO:0019005">
    <property type="term" value="C:SCF ubiquitin ligase complex"/>
    <property type="evidence" value="ECO:0007669"/>
    <property type="project" value="TreeGrafter"/>
</dbReference>
<dbReference type="Proteomes" id="UP000789390">
    <property type="component" value="Unassembled WGS sequence"/>
</dbReference>
<organism evidence="1 2">
    <name type="scientific">Daphnia galeata</name>
    <dbReference type="NCBI Taxonomy" id="27404"/>
    <lineage>
        <taxon>Eukaryota</taxon>
        <taxon>Metazoa</taxon>
        <taxon>Ecdysozoa</taxon>
        <taxon>Arthropoda</taxon>
        <taxon>Crustacea</taxon>
        <taxon>Branchiopoda</taxon>
        <taxon>Diplostraca</taxon>
        <taxon>Cladocera</taxon>
        <taxon>Anomopoda</taxon>
        <taxon>Daphniidae</taxon>
        <taxon>Daphnia</taxon>
    </lineage>
</organism>
<dbReference type="InterPro" id="IPR032675">
    <property type="entry name" value="LRR_dom_sf"/>
</dbReference>
<reference evidence="1" key="1">
    <citation type="submission" date="2021-11" db="EMBL/GenBank/DDBJ databases">
        <authorList>
            <person name="Schell T."/>
        </authorList>
    </citation>
    <scope>NUCLEOTIDE SEQUENCE</scope>
    <source>
        <strain evidence="1">M5</strain>
    </source>
</reference>